<evidence type="ECO:0000256" key="6">
    <source>
        <dbReference type="SAM" id="Phobius"/>
    </source>
</evidence>
<dbReference type="SMART" id="SM00228">
    <property type="entry name" value="PDZ"/>
    <property type="match status" value="1"/>
</dbReference>
<dbReference type="Gene3D" id="3.90.226.10">
    <property type="entry name" value="2-enoyl-CoA Hydratase, Chain A, domain 1"/>
    <property type="match status" value="1"/>
</dbReference>
<evidence type="ECO:0000256" key="3">
    <source>
        <dbReference type="ARBA" id="ARBA00022801"/>
    </source>
</evidence>
<keyword evidence="6" id="KW-1133">Transmembrane helix</keyword>
<reference evidence="8 9" key="1">
    <citation type="submission" date="2023-03" db="EMBL/GenBank/DDBJ databases">
        <title>Bacillus Genome Sequencing.</title>
        <authorList>
            <person name="Dunlap C."/>
        </authorList>
    </citation>
    <scope>NUCLEOTIDE SEQUENCE [LARGE SCALE GENOMIC DNA]</scope>
    <source>
        <strain evidence="8 9">B-23453</strain>
    </source>
</reference>
<dbReference type="InterPro" id="IPR041489">
    <property type="entry name" value="PDZ_6"/>
</dbReference>
<dbReference type="SUPFAM" id="SSF50156">
    <property type="entry name" value="PDZ domain-like"/>
    <property type="match status" value="1"/>
</dbReference>
<dbReference type="InterPro" id="IPR055210">
    <property type="entry name" value="CtpA/B_N"/>
</dbReference>
<evidence type="ECO:0000313" key="8">
    <source>
        <dbReference type="EMBL" id="MED1205390.1"/>
    </source>
</evidence>
<dbReference type="Pfam" id="PF22694">
    <property type="entry name" value="CtpB_N-like"/>
    <property type="match status" value="1"/>
</dbReference>
<proteinExistence type="inferred from homology"/>
<keyword evidence="2 5" id="KW-0645">Protease</keyword>
<dbReference type="InterPro" id="IPR036034">
    <property type="entry name" value="PDZ_sf"/>
</dbReference>
<dbReference type="InterPro" id="IPR036365">
    <property type="entry name" value="PGBD-like_sf"/>
</dbReference>
<dbReference type="EMBL" id="JARMAB010000032">
    <property type="protein sequence ID" value="MED1205390.1"/>
    <property type="molecule type" value="Genomic_DNA"/>
</dbReference>
<dbReference type="Proteomes" id="UP001341444">
    <property type="component" value="Unassembled WGS sequence"/>
</dbReference>
<dbReference type="Gene3D" id="2.30.42.10">
    <property type="match status" value="1"/>
</dbReference>
<keyword evidence="6" id="KW-0472">Membrane</keyword>
<gene>
    <name evidence="8" type="ORF">P4T90_20270</name>
</gene>
<protein>
    <submittedName>
        <fullName evidence="8">S41 family peptidase</fullName>
    </submittedName>
</protein>
<dbReference type="Pfam" id="PF01471">
    <property type="entry name" value="PG_binding_1"/>
    <property type="match status" value="1"/>
</dbReference>
<dbReference type="CDD" id="cd07560">
    <property type="entry name" value="Peptidase_S41_CPP"/>
    <property type="match status" value="1"/>
</dbReference>
<evidence type="ECO:0000256" key="2">
    <source>
        <dbReference type="ARBA" id="ARBA00022670"/>
    </source>
</evidence>
<dbReference type="SUPFAM" id="SSF52096">
    <property type="entry name" value="ClpP/crotonase"/>
    <property type="match status" value="1"/>
</dbReference>
<evidence type="ECO:0000256" key="5">
    <source>
        <dbReference type="RuleBase" id="RU004404"/>
    </source>
</evidence>
<evidence type="ECO:0000313" key="9">
    <source>
        <dbReference type="Proteomes" id="UP001341444"/>
    </source>
</evidence>
<dbReference type="InterPro" id="IPR005151">
    <property type="entry name" value="Tail-specific_protease"/>
</dbReference>
<feature type="transmembrane region" description="Helical" evidence="6">
    <location>
        <begin position="29"/>
        <end position="50"/>
    </location>
</feature>
<dbReference type="PANTHER" id="PTHR32060">
    <property type="entry name" value="TAIL-SPECIFIC PROTEASE"/>
    <property type="match status" value="1"/>
</dbReference>
<evidence type="ECO:0000256" key="4">
    <source>
        <dbReference type="ARBA" id="ARBA00022825"/>
    </source>
</evidence>
<dbReference type="SUPFAM" id="SSF47090">
    <property type="entry name" value="PGBD-like"/>
    <property type="match status" value="1"/>
</dbReference>
<dbReference type="RefSeq" id="WP_066263019.1">
    <property type="nucleotide sequence ID" value="NZ_JARMAB010000032.1"/>
</dbReference>
<dbReference type="InterPro" id="IPR036366">
    <property type="entry name" value="PGBDSf"/>
</dbReference>
<dbReference type="Gene3D" id="3.30.750.44">
    <property type="match status" value="1"/>
</dbReference>
<dbReference type="InterPro" id="IPR001478">
    <property type="entry name" value="PDZ"/>
</dbReference>
<accession>A0ABU6ML35</accession>
<comment type="caution">
    <text evidence="8">The sequence shown here is derived from an EMBL/GenBank/DDBJ whole genome shotgun (WGS) entry which is preliminary data.</text>
</comment>
<dbReference type="InterPro" id="IPR002477">
    <property type="entry name" value="Peptidoglycan-bd-like"/>
</dbReference>
<keyword evidence="6" id="KW-0812">Transmembrane</keyword>
<dbReference type="CDD" id="cd06782">
    <property type="entry name" value="cpPDZ_CPP-like"/>
    <property type="match status" value="1"/>
</dbReference>
<comment type="similarity">
    <text evidence="1 5">Belongs to the peptidase S41A family.</text>
</comment>
<dbReference type="PANTHER" id="PTHR32060:SF30">
    <property type="entry name" value="CARBOXY-TERMINAL PROCESSING PROTEASE CTPA"/>
    <property type="match status" value="1"/>
</dbReference>
<organism evidence="8 9">
    <name type="scientific">Heyndrickxia acidicola</name>
    <dbReference type="NCBI Taxonomy" id="209389"/>
    <lineage>
        <taxon>Bacteria</taxon>
        <taxon>Bacillati</taxon>
        <taxon>Bacillota</taxon>
        <taxon>Bacilli</taxon>
        <taxon>Bacillales</taxon>
        <taxon>Bacillaceae</taxon>
        <taxon>Heyndrickxia</taxon>
    </lineage>
</organism>
<keyword evidence="4 5" id="KW-0720">Serine protease</keyword>
<dbReference type="Pfam" id="PF17820">
    <property type="entry name" value="PDZ_6"/>
    <property type="match status" value="1"/>
</dbReference>
<evidence type="ECO:0000259" key="7">
    <source>
        <dbReference type="PROSITE" id="PS50106"/>
    </source>
</evidence>
<sequence length="492" mass="53795">MDNDDQKKLEENDLDHETNGYIKIKKFRFIMLIFFLIFASAGITTLVMAFGDDKAANVAGVPQRKEFTKLFNTYDDLKQNYYEKIDTNKLVNGAIDGMVQALGDPYSVYMPPDEASKFNQTISSSFEGIGAEVQEKNGYITIVSPIKGSPADKAGLKPNDKVLAVNGKSVHGMSANDVVLLIRGKKGTSVTLSILSPGSTNPRDVKIQRDTIPVDTVYAKMLKNGVADFQITTFSTNTSKELVAAINNMKKQGMKSMILDLRQNPGGLLDQAIAIANLFVPEGKMIVQVEDRNGKRDQITADGGNKLHIPAAVLIDDGSASASEILSAALSESDDVPLIGEKSFGKGTVQTSTTFDDGSDLKFTTDKWLTPKGEWIHKKGIQPEYKVDLPAYANLPVIDPSEALKLYSISSDVKTAEEMLKALGYNPGHVDGYFDQATENAVIKFQRDQKQKPTGVLEGQTTLLLMSKLQNLIANNDTQLNKAVEVLKNDQR</sequence>
<dbReference type="Pfam" id="PF03572">
    <property type="entry name" value="Peptidase_S41"/>
    <property type="match status" value="1"/>
</dbReference>
<dbReference type="InterPro" id="IPR004447">
    <property type="entry name" value="Peptidase_S41A"/>
</dbReference>
<keyword evidence="9" id="KW-1185">Reference proteome</keyword>
<dbReference type="Gene3D" id="1.10.101.10">
    <property type="entry name" value="PGBD-like superfamily/PGBD"/>
    <property type="match status" value="1"/>
</dbReference>
<dbReference type="SMART" id="SM00245">
    <property type="entry name" value="TSPc"/>
    <property type="match status" value="1"/>
</dbReference>
<feature type="domain" description="PDZ" evidence="7">
    <location>
        <begin position="119"/>
        <end position="183"/>
    </location>
</feature>
<name>A0ABU6ML35_9BACI</name>
<evidence type="ECO:0000256" key="1">
    <source>
        <dbReference type="ARBA" id="ARBA00009179"/>
    </source>
</evidence>
<keyword evidence="3 5" id="KW-0378">Hydrolase</keyword>
<dbReference type="PROSITE" id="PS50106">
    <property type="entry name" value="PDZ"/>
    <property type="match status" value="1"/>
</dbReference>
<dbReference type="InterPro" id="IPR029045">
    <property type="entry name" value="ClpP/crotonase-like_dom_sf"/>
</dbReference>
<dbReference type="NCBIfam" id="TIGR00225">
    <property type="entry name" value="prc"/>
    <property type="match status" value="1"/>
</dbReference>